<evidence type="ECO:0000313" key="1">
    <source>
        <dbReference type="EMBL" id="KAK6326316.1"/>
    </source>
</evidence>
<accession>A0AAN8R5V0</accession>
<comment type="caution">
    <text evidence="1">The sequence shown here is derived from an EMBL/GenBank/DDBJ whole genome shotgun (WGS) entry which is preliminary data.</text>
</comment>
<protein>
    <submittedName>
        <fullName evidence="1">Uncharacterized protein</fullName>
    </submittedName>
</protein>
<reference evidence="1 2" key="1">
    <citation type="submission" date="2021-04" db="EMBL/GenBank/DDBJ databases">
        <authorList>
            <person name="De Guttry C."/>
            <person name="Zahm M."/>
            <person name="Klopp C."/>
            <person name="Cabau C."/>
            <person name="Louis A."/>
            <person name="Berthelot C."/>
            <person name="Parey E."/>
            <person name="Roest Crollius H."/>
            <person name="Montfort J."/>
            <person name="Robinson-Rechavi M."/>
            <person name="Bucao C."/>
            <person name="Bouchez O."/>
            <person name="Gislard M."/>
            <person name="Lluch J."/>
            <person name="Milhes M."/>
            <person name="Lampietro C."/>
            <person name="Lopez Roques C."/>
            <person name="Donnadieu C."/>
            <person name="Braasch I."/>
            <person name="Desvignes T."/>
            <person name="Postlethwait J."/>
            <person name="Bobe J."/>
            <person name="Wedekind C."/>
            <person name="Guiguen Y."/>
        </authorList>
    </citation>
    <scope>NUCLEOTIDE SEQUENCE [LARGE SCALE GENOMIC DNA]</scope>
    <source>
        <strain evidence="1">Cs_M1</strain>
        <tissue evidence="1">Blood</tissue>
    </source>
</reference>
<keyword evidence="2" id="KW-1185">Reference proteome</keyword>
<dbReference type="Proteomes" id="UP001356427">
    <property type="component" value="Unassembled WGS sequence"/>
</dbReference>
<name>A0AAN8R5V0_9TELE</name>
<organism evidence="1 2">
    <name type="scientific">Coregonus suidteri</name>
    <dbReference type="NCBI Taxonomy" id="861788"/>
    <lineage>
        <taxon>Eukaryota</taxon>
        <taxon>Metazoa</taxon>
        <taxon>Chordata</taxon>
        <taxon>Craniata</taxon>
        <taxon>Vertebrata</taxon>
        <taxon>Euteleostomi</taxon>
        <taxon>Actinopterygii</taxon>
        <taxon>Neopterygii</taxon>
        <taxon>Teleostei</taxon>
        <taxon>Protacanthopterygii</taxon>
        <taxon>Salmoniformes</taxon>
        <taxon>Salmonidae</taxon>
        <taxon>Coregoninae</taxon>
        <taxon>Coregonus</taxon>
    </lineage>
</organism>
<dbReference type="EMBL" id="JAGTTL010000002">
    <property type="protein sequence ID" value="KAK6326316.1"/>
    <property type="molecule type" value="Genomic_DNA"/>
</dbReference>
<evidence type="ECO:0000313" key="2">
    <source>
        <dbReference type="Proteomes" id="UP001356427"/>
    </source>
</evidence>
<sequence length="68" mass="7344">MPNGTFASLAKEGTPCGEQQLGLQFWAVPVWGACPGLQEESYRAPALQLCEDSALLYPRGVWCVCDPS</sequence>
<gene>
    <name evidence="1" type="ORF">J4Q44_G00019610</name>
</gene>
<dbReference type="AlphaFoldDB" id="A0AAN8R5V0"/>
<proteinExistence type="predicted"/>